<evidence type="ECO:0000313" key="8">
    <source>
        <dbReference type="EMBL" id="CUV10821.1"/>
    </source>
</evidence>
<keyword evidence="4" id="KW-0233">DNA recombination</keyword>
<dbReference type="GO" id="GO:0006310">
    <property type="term" value="P:DNA recombination"/>
    <property type="evidence" value="ECO:0007669"/>
    <property type="project" value="UniProtKB-KW"/>
</dbReference>
<dbReference type="InterPro" id="IPR044068">
    <property type="entry name" value="CB"/>
</dbReference>
<dbReference type="InterPro" id="IPR025166">
    <property type="entry name" value="Integrase_DNA_bind_dom"/>
</dbReference>
<dbReference type="AlphaFoldDB" id="A0A0S4TLS6"/>
<dbReference type="Pfam" id="PF13356">
    <property type="entry name" value="Arm-DNA-bind_3"/>
    <property type="match status" value="1"/>
</dbReference>
<dbReference type="Pfam" id="PF22022">
    <property type="entry name" value="Phage_int_M"/>
    <property type="match status" value="1"/>
</dbReference>
<organism evidence="8">
    <name type="scientific">Ralstonia solanacearum</name>
    <name type="common">Pseudomonas solanacearum</name>
    <dbReference type="NCBI Taxonomy" id="305"/>
    <lineage>
        <taxon>Bacteria</taxon>
        <taxon>Pseudomonadati</taxon>
        <taxon>Pseudomonadota</taxon>
        <taxon>Betaproteobacteria</taxon>
        <taxon>Burkholderiales</taxon>
        <taxon>Burkholderiaceae</taxon>
        <taxon>Ralstonia</taxon>
        <taxon>Ralstonia solanacearum species complex</taxon>
    </lineage>
</organism>
<evidence type="ECO:0000256" key="1">
    <source>
        <dbReference type="ARBA" id="ARBA00008857"/>
    </source>
</evidence>
<dbReference type="EMBL" id="LN899819">
    <property type="protein sequence ID" value="CUV10821.1"/>
    <property type="molecule type" value="Genomic_DNA"/>
</dbReference>
<dbReference type="InterPro" id="IPR011010">
    <property type="entry name" value="DNA_brk_join_enz"/>
</dbReference>
<dbReference type="Gene3D" id="1.10.443.10">
    <property type="entry name" value="Intergrase catalytic core"/>
    <property type="match status" value="1"/>
</dbReference>
<dbReference type="Pfam" id="PF00589">
    <property type="entry name" value="Phage_integrase"/>
    <property type="match status" value="1"/>
</dbReference>
<dbReference type="SUPFAM" id="SSF56349">
    <property type="entry name" value="DNA breaking-rejoining enzymes"/>
    <property type="match status" value="1"/>
</dbReference>
<evidence type="ECO:0000256" key="5">
    <source>
        <dbReference type="PROSITE-ProRule" id="PRU01248"/>
    </source>
</evidence>
<evidence type="ECO:0000256" key="4">
    <source>
        <dbReference type="ARBA" id="ARBA00023172"/>
    </source>
</evidence>
<evidence type="ECO:0000256" key="3">
    <source>
        <dbReference type="ARBA" id="ARBA00023125"/>
    </source>
</evidence>
<evidence type="ECO:0000259" key="7">
    <source>
        <dbReference type="PROSITE" id="PS51900"/>
    </source>
</evidence>
<dbReference type="Gene3D" id="3.30.160.390">
    <property type="entry name" value="Integrase, DNA-binding domain"/>
    <property type="match status" value="1"/>
</dbReference>
<dbReference type="InterPro" id="IPR053876">
    <property type="entry name" value="Phage_int_M"/>
</dbReference>
<comment type="similarity">
    <text evidence="1">Belongs to the 'phage' integrase family.</text>
</comment>
<gene>
    <name evidence="8" type="ORF">RUN39_v1_10014</name>
</gene>
<name>A0A0S4TLS6_RALSL</name>
<accession>A0A0S4TLS6</accession>
<evidence type="ECO:0000259" key="6">
    <source>
        <dbReference type="PROSITE" id="PS51898"/>
    </source>
</evidence>
<evidence type="ECO:0000256" key="2">
    <source>
        <dbReference type="ARBA" id="ARBA00022908"/>
    </source>
</evidence>
<dbReference type="PROSITE" id="PS51898">
    <property type="entry name" value="TYR_RECOMBINASE"/>
    <property type="match status" value="1"/>
</dbReference>
<reference evidence="8" key="1">
    <citation type="submission" date="2015-10" db="EMBL/GenBank/DDBJ databases">
        <authorList>
            <person name="Gilbert D.G."/>
        </authorList>
    </citation>
    <scope>NUCLEOTIDE SEQUENCE</scope>
    <source>
        <strain evidence="8">Phyl III-seqv23</strain>
    </source>
</reference>
<feature type="domain" description="Core-binding (CB)" evidence="7">
    <location>
        <begin position="143"/>
        <end position="222"/>
    </location>
</feature>
<dbReference type="Gene3D" id="1.10.150.130">
    <property type="match status" value="1"/>
</dbReference>
<dbReference type="CDD" id="cd00801">
    <property type="entry name" value="INT_P4_C"/>
    <property type="match status" value="1"/>
</dbReference>
<dbReference type="InterPro" id="IPR050808">
    <property type="entry name" value="Phage_Integrase"/>
</dbReference>
<keyword evidence="2" id="KW-0229">DNA integration</keyword>
<proteinExistence type="inferred from homology"/>
<dbReference type="GO" id="GO:0015074">
    <property type="term" value="P:DNA integration"/>
    <property type="evidence" value="ECO:0007669"/>
    <property type="project" value="UniProtKB-KW"/>
</dbReference>
<dbReference type="PANTHER" id="PTHR30629:SF2">
    <property type="entry name" value="PROPHAGE INTEGRASE INTS-RELATED"/>
    <property type="match status" value="1"/>
</dbReference>
<dbReference type="InterPro" id="IPR010998">
    <property type="entry name" value="Integrase_recombinase_N"/>
</dbReference>
<sequence>MRYQAVSWNGSLNEVDSEADGDRKSLMSLTSEVNLMRHFNYVLTPTRINNAKPKDKPYKLTDGGGLFLLVSPGGAKNWRYQYPMGGKRCAVTIGRYPEISVADARDRHAEYRAMVERGEDPAAHRRGEKAERSSRDALDADDRLFRAFSLKWIDERLVGKTEGYRKQIRSRLDRFVWPAIGRKALEDVKPAHVLAIIEELRATPNTAEGVRVVIQQCYDYAIQKLLVESNPARPLRGVITVPKAEHHRHLSESELGTFWRALGKQGAHPSTTAAVYLLVYSMCRKNEVLRSKWSEFDFDKAQWDIPAERMKSRRPHRVYLSRQALEMLEVQRAVSGGYEYVFPSPSIPTVPLADATLNHLFKRLDFGVPEFSPHGTRGTAATLLREHGFSRDVVELLLAHTERSQTAASYHHHELEAERRKALQYLADEIDRQAAISAAGNVVNIKGRAATA</sequence>
<dbReference type="GO" id="GO:0003677">
    <property type="term" value="F:DNA binding"/>
    <property type="evidence" value="ECO:0007669"/>
    <property type="project" value="UniProtKB-UniRule"/>
</dbReference>
<keyword evidence="3 5" id="KW-0238">DNA-binding</keyword>
<protein>
    <submittedName>
        <fullName evidence="8">Putative integrase protein</fullName>
    </submittedName>
</protein>
<dbReference type="InterPro" id="IPR002104">
    <property type="entry name" value="Integrase_catalytic"/>
</dbReference>
<dbReference type="PANTHER" id="PTHR30629">
    <property type="entry name" value="PROPHAGE INTEGRASE"/>
    <property type="match status" value="1"/>
</dbReference>
<dbReference type="PROSITE" id="PS51900">
    <property type="entry name" value="CB"/>
    <property type="match status" value="1"/>
</dbReference>
<dbReference type="InterPro" id="IPR013762">
    <property type="entry name" value="Integrase-like_cat_sf"/>
</dbReference>
<feature type="domain" description="Tyr recombinase" evidence="6">
    <location>
        <begin position="245"/>
        <end position="424"/>
    </location>
</feature>
<dbReference type="InterPro" id="IPR038488">
    <property type="entry name" value="Integrase_DNA-bd_sf"/>
</dbReference>